<sequence length="184" mass="20516">MARLRGMLAFLVVVLAVVPGVAGYFLFTRPHVDPLTRADAIVVLGGENDGRLQYGLDLARQGYADTVVLSNSYDNDPQDSADFRRACASGTATITVVCFKPDPFTTRGEAMYTARLAKERNWSHVIVVSWNFHMVRARYIFGQCYGGAVTMAPVPRSYDYSVQRWFVTYTYQYFALGKALLLGC</sequence>
<dbReference type="GO" id="GO:0005886">
    <property type="term" value="C:plasma membrane"/>
    <property type="evidence" value="ECO:0007669"/>
    <property type="project" value="TreeGrafter"/>
</dbReference>
<dbReference type="CDD" id="cd06259">
    <property type="entry name" value="YdcF-like"/>
    <property type="match status" value="1"/>
</dbReference>
<dbReference type="InterPro" id="IPR051599">
    <property type="entry name" value="Cell_Envelope_Assoc"/>
</dbReference>
<gene>
    <name evidence="2" type="ORF">MANY_51780</name>
</gene>
<dbReference type="PANTHER" id="PTHR30336">
    <property type="entry name" value="INNER MEMBRANE PROTEIN, PROBABLE PERMEASE"/>
    <property type="match status" value="1"/>
</dbReference>
<dbReference type="GO" id="GO:0043164">
    <property type="term" value="P:Gram-negative-bacterium-type cell wall biogenesis"/>
    <property type="evidence" value="ECO:0007669"/>
    <property type="project" value="TreeGrafter"/>
</dbReference>
<keyword evidence="3" id="KW-1185">Reference proteome</keyword>
<dbReference type="KEGG" id="many:MANY_51780"/>
<protein>
    <recommendedName>
        <fullName evidence="1">DUF218 domain-containing protein</fullName>
    </recommendedName>
</protein>
<reference evidence="2 3" key="1">
    <citation type="journal article" date="2019" name="Emerg. Microbes Infect.">
        <title>Comprehensive subspecies identification of 175 nontuberculous mycobacteria species based on 7547 genomic profiles.</title>
        <authorList>
            <person name="Matsumoto Y."/>
            <person name="Kinjo T."/>
            <person name="Motooka D."/>
            <person name="Nabeya D."/>
            <person name="Jung N."/>
            <person name="Uechi K."/>
            <person name="Horii T."/>
            <person name="Iida T."/>
            <person name="Fujita J."/>
            <person name="Nakamura S."/>
        </authorList>
    </citation>
    <scope>NUCLEOTIDE SEQUENCE [LARGE SCALE GENOMIC DNA]</scope>
    <source>
        <strain evidence="2 3">JCM 30275</strain>
    </source>
</reference>
<dbReference type="PANTHER" id="PTHR30336:SF4">
    <property type="entry name" value="ENVELOPE BIOGENESIS FACTOR ELYC"/>
    <property type="match status" value="1"/>
</dbReference>
<dbReference type="RefSeq" id="WP_322790632.1">
    <property type="nucleotide sequence ID" value="NZ_AP022620.1"/>
</dbReference>
<name>A0A6N4WL48_9MYCO</name>
<evidence type="ECO:0000313" key="2">
    <source>
        <dbReference type="EMBL" id="BBZ79841.1"/>
    </source>
</evidence>
<dbReference type="Proteomes" id="UP000467249">
    <property type="component" value="Chromosome"/>
</dbReference>
<feature type="domain" description="DUF218" evidence="1">
    <location>
        <begin position="39"/>
        <end position="164"/>
    </location>
</feature>
<dbReference type="GO" id="GO:0000270">
    <property type="term" value="P:peptidoglycan metabolic process"/>
    <property type="evidence" value="ECO:0007669"/>
    <property type="project" value="TreeGrafter"/>
</dbReference>
<dbReference type="Pfam" id="PF02698">
    <property type="entry name" value="DUF218"/>
    <property type="match status" value="1"/>
</dbReference>
<evidence type="ECO:0000259" key="1">
    <source>
        <dbReference type="Pfam" id="PF02698"/>
    </source>
</evidence>
<evidence type="ECO:0000313" key="3">
    <source>
        <dbReference type="Proteomes" id="UP000467249"/>
    </source>
</evidence>
<organism evidence="2 3">
    <name type="scientific">Mycolicibacterium anyangense</name>
    <dbReference type="NCBI Taxonomy" id="1431246"/>
    <lineage>
        <taxon>Bacteria</taxon>
        <taxon>Bacillati</taxon>
        <taxon>Actinomycetota</taxon>
        <taxon>Actinomycetes</taxon>
        <taxon>Mycobacteriales</taxon>
        <taxon>Mycobacteriaceae</taxon>
        <taxon>Mycolicibacterium</taxon>
    </lineage>
</organism>
<dbReference type="InterPro" id="IPR003848">
    <property type="entry name" value="DUF218"/>
</dbReference>
<dbReference type="AlphaFoldDB" id="A0A6N4WL48"/>
<dbReference type="EMBL" id="AP022620">
    <property type="protein sequence ID" value="BBZ79841.1"/>
    <property type="molecule type" value="Genomic_DNA"/>
</dbReference>
<proteinExistence type="predicted"/>
<accession>A0A6N4WL48</accession>